<dbReference type="AlphaFoldDB" id="A0AAD7DVI7"/>
<name>A0AAD7DVI7_MYCRO</name>
<gene>
    <name evidence="3" type="ORF">B0H17DRAFT_1195602</name>
</gene>
<organism evidence="3 4">
    <name type="scientific">Mycena rosella</name>
    <name type="common">Pink bonnet</name>
    <name type="synonym">Agaricus rosellus</name>
    <dbReference type="NCBI Taxonomy" id="1033263"/>
    <lineage>
        <taxon>Eukaryota</taxon>
        <taxon>Fungi</taxon>
        <taxon>Dikarya</taxon>
        <taxon>Basidiomycota</taxon>
        <taxon>Agaricomycotina</taxon>
        <taxon>Agaricomycetes</taxon>
        <taxon>Agaricomycetidae</taxon>
        <taxon>Agaricales</taxon>
        <taxon>Marasmiineae</taxon>
        <taxon>Mycenaceae</taxon>
        <taxon>Mycena</taxon>
    </lineage>
</organism>
<keyword evidence="2" id="KW-1133">Transmembrane helix</keyword>
<proteinExistence type="predicted"/>
<sequence>MPTLALNCLWYSETLFLGGPSNEGSFEPSVHDTREPGASIRLTFMGTSFEGRSTSEEEPGAPTPTSTPVLDPDNFTAQPNPTVTVSGTSPHALTPGIVFGIAMGSVVLLGAVVAALVYLYLAERRLRNPTDHESGDKLLWAPKQKATRVSAFVSRSSKQMLVVPPTKDAPPVATTRYEYPSEKISPPKPVSKRGLPSGGRLRPGNGPRPSPPRKMVVNI</sequence>
<evidence type="ECO:0000256" key="1">
    <source>
        <dbReference type="SAM" id="MobiDB-lite"/>
    </source>
</evidence>
<feature type="region of interest" description="Disordered" evidence="1">
    <location>
        <begin position="50"/>
        <end position="71"/>
    </location>
</feature>
<accession>A0AAD7DVI7</accession>
<evidence type="ECO:0000313" key="4">
    <source>
        <dbReference type="Proteomes" id="UP001221757"/>
    </source>
</evidence>
<keyword evidence="2" id="KW-0472">Membrane</keyword>
<evidence type="ECO:0000256" key="2">
    <source>
        <dbReference type="SAM" id="Phobius"/>
    </source>
</evidence>
<feature type="transmembrane region" description="Helical" evidence="2">
    <location>
        <begin position="97"/>
        <end position="121"/>
    </location>
</feature>
<dbReference type="EMBL" id="JARKIE010000019">
    <property type="protein sequence ID" value="KAJ7700757.1"/>
    <property type="molecule type" value="Genomic_DNA"/>
</dbReference>
<keyword evidence="2" id="KW-0812">Transmembrane</keyword>
<feature type="compositionally biased region" description="Low complexity" evidence="1">
    <location>
        <begin position="193"/>
        <end position="205"/>
    </location>
</feature>
<feature type="region of interest" description="Disordered" evidence="1">
    <location>
        <begin position="163"/>
        <end position="219"/>
    </location>
</feature>
<comment type="caution">
    <text evidence="3">The sequence shown here is derived from an EMBL/GenBank/DDBJ whole genome shotgun (WGS) entry which is preliminary data.</text>
</comment>
<evidence type="ECO:0000313" key="3">
    <source>
        <dbReference type="EMBL" id="KAJ7700757.1"/>
    </source>
</evidence>
<keyword evidence="4" id="KW-1185">Reference proteome</keyword>
<dbReference type="Proteomes" id="UP001221757">
    <property type="component" value="Unassembled WGS sequence"/>
</dbReference>
<reference evidence="3" key="1">
    <citation type="submission" date="2023-03" db="EMBL/GenBank/DDBJ databases">
        <title>Massive genome expansion in bonnet fungi (Mycena s.s.) driven by repeated elements and novel gene families across ecological guilds.</title>
        <authorList>
            <consortium name="Lawrence Berkeley National Laboratory"/>
            <person name="Harder C.B."/>
            <person name="Miyauchi S."/>
            <person name="Viragh M."/>
            <person name="Kuo A."/>
            <person name="Thoen E."/>
            <person name="Andreopoulos B."/>
            <person name="Lu D."/>
            <person name="Skrede I."/>
            <person name="Drula E."/>
            <person name="Henrissat B."/>
            <person name="Morin E."/>
            <person name="Kohler A."/>
            <person name="Barry K."/>
            <person name="LaButti K."/>
            <person name="Morin E."/>
            <person name="Salamov A."/>
            <person name="Lipzen A."/>
            <person name="Mereny Z."/>
            <person name="Hegedus B."/>
            <person name="Baldrian P."/>
            <person name="Stursova M."/>
            <person name="Weitz H."/>
            <person name="Taylor A."/>
            <person name="Grigoriev I.V."/>
            <person name="Nagy L.G."/>
            <person name="Martin F."/>
            <person name="Kauserud H."/>
        </authorList>
    </citation>
    <scope>NUCLEOTIDE SEQUENCE</scope>
    <source>
        <strain evidence="3">CBHHK067</strain>
    </source>
</reference>
<protein>
    <submittedName>
        <fullName evidence="3">Uncharacterized protein</fullName>
    </submittedName>
</protein>